<dbReference type="Pfam" id="PF08100">
    <property type="entry name" value="Dimerisation"/>
    <property type="match status" value="1"/>
</dbReference>
<dbReference type="EMBL" id="JAINDJ010000005">
    <property type="protein sequence ID" value="KAG9447745.1"/>
    <property type="molecule type" value="Genomic_DNA"/>
</dbReference>
<dbReference type="PROSITE" id="PS51683">
    <property type="entry name" value="SAM_OMT_II"/>
    <property type="match status" value="1"/>
</dbReference>
<sequence>MVLVDAGSDERLDAQAQLWNHLLSYIKSMSLKCAVELGIPGIIHNHGKPISLSHLASAIPIPAAKTDHLHRLLRLLVHTGMLSVSVEKQKGETEKVEETYSLTPATSLLVEDKNNDCLSPFLLILMHPSVMNPSQFLSRWLMKDGASSTTPFELCHSHNFWEHANRGPEFNLCFNEAMASDGRFLMTTVVTKCAHVFDGLKSLVDVGGGTGAAARALAGAFPNTRVTVLDLPHVVAGLPDDSPAGVNFKDGDMFQWIPPADAVFLKVDP</sequence>
<dbReference type="InterPro" id="IPR016461">
    <property type="entry name" value="COMT-like"/>
</dbReference>
<dbReference type="SUPFAM" id="SSF53335">
    <property type="entry name" value="S-adenosyl-L-methionine-dependent methyltransferases"/>
    <property type="match status" value="1"/>
</dbReference>
<comment type="caution">
    <text evidence="6">The sequence shown here is derived from an EMBL/GenBank/DDBJ whole genome shotgun (WGS) entry which is preliminary data.</text>
</comment>
<reference evidence="6 7" key="1">
    <citation type="submission" date="2021-07" db="EMBL/GenBank/DDBJ databases">
        <title>The Aristolochia fimbriata genome: insights into angiosperm evolution, floral development and chemical biosynthesis.</title>
        <authorList>
            <person name="Jiao Y."/>
        </authorList>
    </citation>
    <scope>NUCLEOTIDE SEQUENCE [LARGE SCALE GENOMIC DNA]</scope>
    <source>
        <strain evidence="6">IBCAS-2021</strain>
        <tissue evidence="6">Leaf</tissue>
    </source>
</reference>
<evidence type="ECO:0000256" key="3">
    <source>
        <dbReference type="ARBA" id="ARBA00022691"/>
    </source>
</evidence>
<gene>
    <name evidence="6" type="ORF">H6P81_013873</name>
</gene>
<keyword evidence="3" id="KW-0949">S-adenosyl-L-methionine</keyword>
<name>A0AAV7EI37_ARIFI</name>
<dbReference type="Pfam" id="PF00891">
    <property type="entry name" value="Methyltransf_2"/>
    <property type="match status" value="1"/>
</dbReference>
<dbReference type="AlphaFoldDB" id="A0AAV7EI37"/>
<dbReference type="Gene3D" id="3.40.50.150">
    <property type="entry name" value="Vaccinia Virus protein VP39"/>
    <property type="match status" value="1"/>
</dbReference>
<feature type="domain" description="O-methyltransferase dimerisation" evidence="5">
    <location>
        <begin position="19"/>
        <end position="111"/>
    </location>
</feature>
<keyword evidence="2" id="KW-0808">Transferase</keyword>
<dbReference type="InterPro" id="IPR036390">
    <property type="entry name" value="WH_DNA-bd_sf"/>
</dbReference>
<evidence type="ECO:0000256" key="1">
    <source>
        <dbReference type="ARBA" id="ARBA00022603"/>
    </source>
</evidence>
<dbReference type="GO" id="GO:0032259">
    <property type="term" value="P:methylation"/>
    <property type="evidence" value="ECO:0007669"/>
    <property type="project" value="UniProtKB-KW"/>
</dbReference>
<keyword evidence="1" id="KW-0489">Methyltransferase</keyword>
<dbReference type="InterPro" id="IPR036388">
    <property type="entry name" value="WH-like_DNA-bd_sf"/>
</dbReference>
<proteinExistence type="predicted"/>
<keyword evidence="7" id="KW-1185">Reference proteome</keyword>
<dbReference type="GO" id="GO:0046983">
    <property type="term" value="F:protein dimerization activity"/>
    <property type="evidence" value="ECO:0007669"/>
    <property type="project" value="InterPro"/>
</dbReference>
<evidence type="ECO:0000313" key="6">
    <source>
        <dbReference type="EMBL" id="KAG9447745.1"/>
    </source>
</evidence>
<dbReference type="Gene3D" id="1.10.10.10">
    <property type="entry name" value="Winged helix-like DNA-binding domain superfamily/Winged helix DNA-binding domain"/>
    <property type="match status" value="1"/>
</dbReference>
<dbReference type="PANTHER" id="PTHR11746">
    <property type="entry name" value="O-METHYLTRANSFERASE"/>
    <property type="match status" value="1"/>
</dbReference>
<evidence type="ECO:0000259" key="4">
    <source>
        <dbReference type="Pfam" id="PF00891"/>
    </source>
</evidence>
<dbReference type="Proteomes" id="UP000825729">
    <property type="component" value="Unassembled WGS sequence"/>
</dbReference>
<dbReference type="GO" id="GO:0008171">
    <property type="term" value="F:O-methyltransferase activity"/>
    <property type="evidence" value="ECO:0007669"/>
    <property type="project" value="InterPro"/>
</dbReference>
<dbReference type="InterPro" id="IPR012967">
    <property type="entry name" value="COMT_dimerisation"/>
</dbReference>
<evidence type="ECO:0008006" key="8">
    <source>
        <dbReference type="Google" id="ProtNLM"/>
    </source>
</evidence>
<dbReference type="FunFam" id="1.10.10.10:FF:000213">
    <property type="entry name" value="Coniferyl alcohol 9-O-methyltransferase"/>
    <property type="match status" value="1"/>
</dbReference>
<feature type="domain" description="O-methyltransferase C-terminal" evidence="4">
    <location>
        <begin position="148"/>
        <end position="266"/>
    </location>
</feature>
<dbReference type="InterPro" id="IPR001077">
    <property type="entry name" value="COMT_C"/>
</dbReference>
<evidence type="ECO:0000256" key="2">
    <source>
        <dbReference type="ARBA" id="ARBA00022679"/>
    </source>
</evidence>
<dbReference type="SUPFAM" id="SSF46785">
    <property type="entry name" value="Winged helix' DNA-binding domain"/>
    <property type="match status" value="1"/>
</dbReference>
<organism evidence="6 7">
    <name type="scientific">Aristolochia fimbriata</name>
    <name type="common">White veined hardy Dutchman's pipe vine</name>
    <dbReference type="NCBI Taxonomy" id="158543"/>
    <lineage>
        <taxon>Eukaryota</taxon>
        <taxon>Viridiplantae</taxon>
        <taxon>Streptophyta</taxon>
        <taxon>Embryophyta</taxon>
        <taxon>Tracheophyta</taxon>
        <taxon>Spermatophyta</taxon>
        <taxon>Magnoliopsida</taxon>
        <taxon>Magnoliidae</taxon>
        <taxon>Piperales</taxon>
        <taxon>Aristolochiaceae</taxon>
        <taxon>Aristolochia</taxon>
    </lineage>
</organism>
<evidence type="ECO:0000313" key="7">
    <source>
        <dbReference type="Proteomes" id="UP000825729"/>
    </source>
</evidence>
<evidence type="ECO:0000259" key="5">
    <source>
        <dbReference type="Pfam" id="PF08100"/>
    </source>
</evidence>
<accession>A0AAV7EI37</accession>
<protein>
    <recommendedName>
        <fullName evidence="8">Trans-resveratrol di-O-methyltransferase-like</fullName>
    </recommendedName>
</protein>
<dbReference type="InterPro" id="IPR029063">
    <property type="entry name" value="SAM-dependent_MTases_sf"/>
</dbReference>